<dbReference type="SUPFAM" id="SSF53850">
    <property type="entry name" value="Periplasmic binding protein-like II"/>
    <property type="match status" value="1"/>
</dbReference>
<comment type="similarity">
    <text evidence="1">Belongs to the LysR transcriptional regulatory family.</text>
</comment>
<dbReference type="Gene3D" id="1.10.10.10">
    <property type="entry name" value="Winged helix-like DNA-binding domain superfamily/Winged helix DNA-binding domain"/>
    <property type="match status" value="1"/>
</dbReference>
<evidence type="ECO:0000313" key="7">
    <source>
        <dbReference type="EMBL" id="SOC35816.1"/>
    </source>
</evidence>
<keyword evidence="2" id="KW-0805">Transcription regulation</keyword>
<name>A0A285U5L7_9HYPH</name>
<organism evidence="7 8">
    <name type="scientific">Rhizobium subbaraonis</name>
    <dbReference type="NCBI Taxonomy" id="908946"/>
    <lineage>
        <taxon>Bacteria</taxon>
        <taxon>Pseudomonadati</taxon>
        <taxon>Pseudomonadota</taxon>
        <taxon>Alphaproteobacteria</taxon>
        <taxon>Hyphomicrobiales</taxon>
        <taxon>Rhizobiaceae</taxon>
        <taxon>Rhizobium/Agrobacterium group</taxon>
        <taxon>Rhizobium</taxon>
    </lineage>
</organism>
<dbReference type="FunFam" id="1.10.10.10:FF:000038">
    <property type="entry name" value="Glycine cleavage system transcriptional activator"/>
    <property type="match status" value="1"/>
</dbReference>
<evidence type="ECO:0000259" key="6">
    <source>
        <dbReference type="PROSITE" id="PS50931"/>
    </source>
</evidence>
<dbReference type="Pfam" id="PF03466">
    <property type="entry name" value="LysR_substrate"/>
    <property type="match status" value="1"/>
</dbReference>
<feature type="domain" description="HTH lysR-type" evidence="6">
    <location>
        <begin position="6"/>
        <end position="63"/>
    </location>
</feature>
<dbReference type="Proteomes" id="UP000219167">
    <property type="component" value="Unassembled WGS sequence"/>
</dbReference>
<evidence type="ECO:0000313" key="8">
    <source>
        <dbReference type="Proteomes" id="UP000219167"/>
    </source>
</evidence>
<dbReference type="PANTHER" id="PTHR30537">
    <property type="entry name" value="HTH-TYPE TRANSCRIPTIONAL REGULATOR"/>
    <property type="match status" value="1"/>
</dbReference>
<accession>A0A285U5L7</accession>
<dbReference type="PANTHER" id="PTHR30537:SF70">
    <property type="entry name" value="HTH-TYPE TRANSCRIPTIONAL ACTIVATOR AMPR"/>
    <property type="match status" value="1"/>
</dbReference>
<dbReference type="GO" id="GO:0043565">
    <property type="term" value="F:sequence-specific DNA binding"/>
    <property type="evidence" value="ECO:0007669"/>
    <property type="project" value="TreeGrafter"/>
</dbReference>
<evidence type="ECO:0000256" key="2">
    <source>
        <dbReference type="ARBA" id="ARBA00023015"/>
    </source>
</evidence>
<dbReference type="GO" id="GO:0006351">
    <property type="term" value="P:DNA-templated transcription"/>
    <property type="evidence" value="ECO:0007669"/>
    <property type="project" value="TreeGrafter"/>
</dbReference>
<dbReference type="AlphaFoldDB" id="A0A285U5L7"/>
<sequence>MVRPHLPLNAFRAFEASARHLSFTRAAIELKVTQAAVSHHVKGLEEMLGTSLFKRLPRGLMITPEGERLLPVLRDSFDRMADAVERFRGEGIREILNVGAVGTFAVGWLLPRLQGFAARHPFIELRLSTNNNRVDLAAEGLDFAIRFGSGAWHGTDAELLFDAPLSALCLPRMAQELREPADLLGRTLLRSYRPDEWTRWFEAAGLRRVVQHHSSIVFDTSLAMMEAILQGAGIGLAPPRMFERQLTSGAIVQPFDVSVPVGSYWLTRLQSRAITPAMGAFRDWLIDAAGAGLTPGKETAAPSPQ</sequence>
<evidence type="ECO:0000256" key="3">
    <source>
        <dbReference type="ARBA" id="ARBA00023125"/>
    </source>
</evidence>
<dbReference type="PRINTS" id="PR00039">
    <property type="entry name" value="HTHLYSR"/>
</dbReference>
<reference evidence="7 8" key="1">
    <citation type="submission" date="2017-08" db="EMBL/GenBank/DDBJ databases">
        <authorList>
            <person name="de Groot N.N."/>
        </authorList>
    </citation>
    <scope>NUCLEOTIDE SEQUENCE [LARGE SCALE GENOMIC DNA]</scope>
    <source>
        <strain evidence="7 8">JC85</strain>
    </source>
</reference>
<dbReference type="InterPro" id="IPR005119">
    <property type="entry name" value="LysR_subst-bd"/>
</dbReference>
<protein>
    <submittedName>
        <fullName evidence="7">LysR family transcriptional regulator of beta-lactamase</fullName>
    </submittedName>
</protein>
<dbReference type="RefSeq" id="WP_097136284.1">
    <property type="nucleotide sequence ID" value="NZ_OBQD01000002.1"/>
</dbReference>
<keyword evidence="3" id="KW-0238">DNA-binding</keyword>
<keyword evidence="4" id="KW-0010">Activator</keyword>
<proteinExistence type="inferred from homology"/>
<evidence type="ECO:0000256" key="5">
    <source>
        <dbReference type="ARBA" id="ARBA00023163"/>
    </source>
</evidence>
<evidence type="ECO:0000256" key="4">
    <source>
        <dbReference type="ARBA" id="ARBA00023159"/>
    </source>
</evidence>
<gene>
    <name evidence="7" type="ORF">SAMN05892877_102152</name>
</gene>
<keyword evidence="8" id="KW-1185">Reference proteome</keyword>
<dbReference type="InterPro" id="IPR000847">
    <property type="entry name" value="LysR_HTH_N"/>
</dbReference>
<dbReference type="Gene3D" id="3.40.190.10">
    <property type="entry name" value="Periplasmic binding protein-like II"/>
    <property type="match status" value="2"/>
</dbReference>
<dbReference type="OrthoDB" id="9793571at2"/>
<dbReference type="InterPro" id="IPR036388">
    <property type="entry name" value="WH-like_DNA-bd_sf"/>
</dbReference>
<dbReference type="SUPFAM" id="SSF46785">
    <property type="entry name" value="Winged helix' DNA-binding domain"/>
    <property type="match status" value="1"/>
</dbReference>
<keyword evidence="5" id="KW-0804">Transcription</keyword>
<dbReference type="InterPro" id="IPR036390">
    <property type="entry name" value="WH_DNA-bd_sf"/>
</dbReference>
<dbReference type="EMBL" id="OBQD01000002">
    <property type="protein sequence ID" value="SOC35816.1"/>
    <property type="molecule type" value="Genomic_DNA"/>
</dbReference>
<dbReference type="PROSITE" id="PS50931">
    <property type="entry name" value="HTH_LYSR"/>
    <property type="match status" value="1"/>
</dbReference>
<dbReference type="InterPro" id="IPR058163">
    <property type="entry name" value="LysR-type_TF_proteobact-type"/>
</dbReference>
<dbReference type="Pfam" id="PF00126">
    <property type="entry name" value="HTH_1"/>
    <property type="match status" value="1"/>
</dbReference>
<evidence type="ECO:0000256" key="1">
    <source>
        <dbReference type="ARBA" id="ARBA00009437"/>
    </source>
</evidence>
<dbReference type="GO" id="GO:0003700">
    <property type="term" value="F:DNA-binding transcription factor activity"/>
    <property type="evidence" value="ECO:0007669"/>
    <property type="project" value="InterPro"/>
</dbReference>